<name>A0A225VBM7_9STRA</name>
<dbReference type="InterPro" id="IPR009057">
    <property type="entry name" value="Homeodomain-like_sf"/>
</dbReference>
<keyword evidence="5" id="KW-1185">Reference proteome</keyword>
<organism evidence="4 5">
    <name type="scientific">Phytophthora megakarya</name>
    <dbReference type="NCBI Taxonomy" id="4795"/>
    <lineage>
        <taxon>Eukaryota</taxon>
        <taxon>Sar</taxon>
        <taxon>Stramenopiles</taxon>
        <taxon>Oomycota</taxon>
        <taxon>Peronosporomycetes</taxon>
        <taxon>Peronosporales</taxon>
        <taxon>Peronosporaceae</taxon>
        <taxon>Phytophthora</taxon>
    </lineage>
</organism>
<feature type="compositionally biased region" description="Acidic residues" evidence="1">
    <location>
        <begin position="53"/>
        <end position="69"/>
    </location>
</feature>
<evidence type="ECO:0000259" key="2">
    <source>
        <dbReference type="Pfam" id="PF04218"/>
    </source>
</evidence>
<dbReference type="OrthoDB" id="10257085at2759"/>
<dbReference type="EMBL" id="NBNE01006268">
    <property type="protein sequence ID" value="OWZ02288.1"/>
    <property type="molecule type" value="Genomic_DNA"/>
</dbReference>
<dbReference type="InterPro" id="IPR029057">
    <property type="entry name" value="PRTase-like"/>
</dbReference>
<dbReference type="Proteomes" id="UP000198211">
    <property type="component" value="Unassembled WGS sequence"/>
</dbReference>
<dbReference type="InterPro" id="IPR007889">
    <property type="entry name" value="HTH_Psq"/>
</dbReference>
<feature type="non-terminal residue" evidence="4">
    <location>
        <position position="1"/>
    </location>
</feature>
<reference evidence="5" key="1">
    <citation type="submission" date="2017-03" db="EMBL/GenBank/DDBJ databases">
        <title>Phytopthora megakarya and P. palmivora, two closely related causual agents of cacao black pod achieved similar genome size and gene model numbers by different mechanisms.</title>
        <authorList>
            <person name="Ali S."/>
            <person name="Shao J."/>
            <person name="Larry D.J."/>
            <person name="Kronmiller B."/>
            <person name="Shen D."/>
            <person name="Strem M.D."/>
            <person name="Melnick R.L."/>
            <person name="Guiltinan M.J."/>
            <person name="Tyler B.M."/>
            <person name="Meinhardt L.W."/>
            <person name="Bailey B.A."/>
        </authorList>
    </citation>
    <scope>NUCLEOTIDE SEQUENCE [LARGE SCALE GENOMIC DNA]</scope>
    <source>
        <strain evidence="5">zdho120</strain>
    </source>
</reference>
<proteinExistence type="predicted"/>
<dbReference type="SUPFAM" id="SSF53271">
    <property type="entry name" value="PRTase-like"/>
    <property type="match status" value="1"/>
</dbReference>
<dbReference type="SUPFAM" id="SSF46689">
    <property type="entry name" value="Homeodomain-like"/>
    <property type="match status" value="1"/>
</dbReference>
<gene>
    <name evidence="4" type="ORF">PHMEG_00026175</name>
</gene>
<sequence length="365" mass="41064">MSSQERDIRLSYNDDEVQVEGRGEVTALHTESGSIELENKRRTPVASSREDELMPEETNVEDNNEEAATTDENTKQQKKRVRYLHDTDRHNIIKRIDNGEKQAALAREYGVTRAAICHIKKNREEIITRYELLIKQTQEIDRAENFTDSPENEMVKEIQSSSVLLLMTTLRDRRSTPATFRRAAGRLIMLLLEEVLAIISAHAIEMTTATGYLTHGLERTDDFCGVAIGAEGFPFLVLFHQMEPDAPQGSIQIEQDTDEQGHCTWRVDRMDLPGDITKFRVLLFSSTANTGGSECKAIETLCSLGVQENHITLVMILCSTDSLVTICNRFSEVRIITSAIDSKIDPQTQAIIPGLGDFVSRYNGD</sequence>
<dbReference type="STRING" id="4795.A0A225VBM7"/>
<evidence type="ECO:0000256" key="1">
    <source>
        <dbReference type="SAM" id="MobiDB-lite"/>
    </source>
</evidence>
<feature type="region of interest" description="Disordered" evidence="1">
    <location>
        <begin position="1"/>
        <end position="78"/>
    </location>
</feature>
<feature type="domain" description="Phosphoribosyltransferase" evidence="3">
    <location>
        <begin position="159"/>
        <end position="362"/>
    </location>
</feature>
<evidence type="ECO:0000259" key="3">
    <source>
        <dbReference type="Pfam" id="PF14681"/>
    </source>
</evidence>
<dbReference type="Pfam" id="PF14681">
    <property type="entry name" value="UPRTase"/>
    <property type="match status" value="1"/>
</dbReference>
<dbReference type="Gene3D" id="1.10.10.60">
    <property type="entry name" value="Homeodomain-like"/>
    <property type="match status" value="1"/>
</dbReference>
<evidence type="ECO:0000313" key="4">
    <source>
        <dbReference type="EMBL" id="OWZ02288.1"/>
    </source>
</evidence>
<dbReference type="AlphaFoldDB" id="A0A225VBM7"/>
<dbReference type="InterPro" id="IPR000836">
    <property type="entry name" value="PRTase_dom"/>
</dbReference>
<dbReference type="Gene3D" id="3.40.50.2020">
    <property type="match status" value="1"/>
</dbReference>
<accession>A0A225VBM7</accession>
<dbReference type="Pfam" id="PF04218">
    <property type="entry name" value="CENP-B_N"/>
    <property type="match status" value="1"/>
</dbReference>
<protein>
    <submittedName>
        <fullName evidence="4">Uncharacterized protein</fullName>
    </submittedName>
</protein>
<evidence type="ECO:0000313" key="5">
    <source>
        <dbReference type="Proteomes" id="UP000198211"/>
    </source>
</evidence>
<comment type="caution">
    <text evidence="4">The sequence shown here is derived from an EMBL/GenBank/DDBJ whole genome shotgun (WGS) entry which is preliminary data.</text>
</comment>
<dbReference type="GO" id="GO:0003677">
    <property type="term" value="F:DNA binding"/>
    <property type="evidence" value="ECO:0007669"/>
    <property type="project" value="InterPro"/>
</dbReference>
<feature type="domain" description="HTH psq-type" evidence="2">
    <location>
        <begin position="90"/>
        <end position="126"/>
    </location>
</feature>